<dbReference type="InParanoid" id="A0A2T3A9V3"/>
<dbReference type="PANTHER" id="PTHR46066">
    <property type="entry name" value="CHITINASE DOMAIN-CONTAINING PROTEIN 1 FAMILY MEMBER"/>
    <property type="match status" value="1"/>
</dbReference>
<organism evidence="3 4">
    <name type="scientific">Coniella lustricola</name>
    <dbReference type="NCBI Taxonomy" id="2025994"/>
    <lineage>
        <taxon>Eukaryota</taxon>
        <taxon>Fungi</taxon>
        <taxon>Dikarya</taxon>
        <taxon>Ascomycota</taxon>
        <taxon>Pezizomycotina</taxon>
        <taxon>Sordariomycetes</taxon>
        <taxon>Sordariomycetidae</taxon>
        <taxon>Diaporthales</taxon>
        <taxon>Schizoparmaceae</taxon>
        <taxon>Coniella</taxon>
    </lineage>
</organism>
<evidence type="ECO:0000313" key="4">
    <source>
        <dbReference type="Proteomes" id="UP000241462"/>
    </source>
</evidence>
<keyword evidence="2" id="KW-0732">Signal</keyword>
<dbReference type="InterPro" id="IPR017853">
    <property type="entry name" value="GH"/>
</dbReference>
<dbReference type="GO" id="GO:0012505">
    <property type="term" value="C:endomembrane system"/>
    <property type="evidence" value="ECO:0007669"/>
    <property type="project" value="TreeGrafter"/>
</dbReference>
<evidence type="ECO:0000256" key="1">
    <source>
        <dbReference type="ARBA" id="ARBA00009336"/>
    </source>
</evidence>
<dbReference type="EMBL" id="KZ678429">
    <property type="protein sequence ID" value="PSR87391.1"/>
    <property type="molecule type" value="Genomic_DNA"/>
</dbReference>
<evidence type="ECO:0008006" key="5">
    <source>
        <dbReference type="Google" id="ProtNLM"/>
    </source>
</evidence>
<dbReference type="OrthoDB" id="10254444at2759"/>
<name>A0A2T3A9V3_9PEZI</name>
<feature type="signal peptide" evidence="2">
    <location>
        <begin position="1"/>
        <end position="35"/>
    </location>
</feature>
<dbReference type="PANTHER" id="PTHR46066:SF2">
    <property type="entry name" value="CHITINASE DOMAIN-CONTAINING PROTEIN 1"/>
    <property type="match status" value="1"/>
</dbReference>
<reference evidence="3 4" key="1">
    <citation type="journal article" date="2018" name="Mycol. Prog.">
        <title>Coniella lustricola, a new species from submerged detritus.</title>
        <authorList>
            <person name="Raudabaugh D.B."/>
            <person name="Iturriaga T."/>
            <person name="Carver A."/>
            <person name="Mondo S."/>
            <person name="Pangilinan J."/>
            <person name="Lipzen A."/>
            <person name="He G."/>
            <person name="Amirebrahimi M."/>
            <person name="Grigoriev I.V."/>
            <person name="Miller A.N."/>
        </authorList>
    </citation>
    <scope>NUCLEOTIDE SEQUENCE [LARGE SCALE GENOMIC DNA]</scope>
    <source>
        <strain evidence="3 4">B22-T-1</strain>
    </source>
</reference>
<gene>
    <name evidence="3" type="ORF">BD289DRAFT_367205</name>
</gene>
<accession>A0A2T3A9V3</accession>
<protein>
    <recommendedName>
        <fullName evidence="5">Chitinase</fullName>
    </recommendedName>
</protein>
<dbReference type="Proteomes" id="UP000241462">
    <property type="component" value="Unassembled WGS sequence"/>
</dbReference>
<keyword evidence="4" id="KW-1185">Reference proteome</keyword>
<evidence type="ECO:0000256" key="2">
    <source>
        <dbReference type="SAM" id="SignalP"/>
    </source>
</evidence>
<evidence type="ECO:0000313" key="3">
    <source>
        <dbReference type="EMBL" id="PSR87391.1"/>
    </source>
</evidence>
<dbReference type="STRING" id="2025994.A0A2T3A9V3"/>
<dbReference type="Gene3D" id="3.20.20.80">
    <property type="entry name" value="Glycosidases"/>
    <property type="match status" value="1"/>
</dbReference>
<dbReference type="SUPFAM" id="SSF51445">
    <property type="entry name" value="(Trans)glycosidases"/>
    <property type="match status" value="1"/>
</dbReference>
<feature type="chain" id="PRO_5015568601" description="Chitinase" evidence="2">
    <location>
        <begin position="36"/>
        <end position="488"/>
    </location>
</feature>
<comment type="similarity">
    <text evidence="1">Belongs to the glycosyl hydrolase 18 family.</text>
</comment>
<proteinExistence type="inferred from homology"/>
<dbReference type="GO" id="GO:0070492">
    <property type="term" value="F:oligosaccharide binding"/>
    <property type="evidence" value="ECO:0007669"/>
    <property type="project" value="TreeGrafter"/>
</dbReference>
<dbReference type="AlphaFoldDB" id="A0A2T3A9V3"/>
<sequence length="488" mass="53538">MADSPRSGGLPGPSLLHVVSLALIVLSLFTAGATSQQADNQKPIGAEDGQSARQQPALPVLGYVTPWNSRGKQLVEDYRHKFDIVSPVWYTIHAMGDGYEVRGAPPADEDAEWYKRLQQPAESTDGKTLQPVKVAPRFILDGWSEDDYRQFIFNETRWQLLSDVVMDVVQEMGYEGIVFESGATHALPGSLVKLSEALHSHSKILVLVMQPVRPVGDSFDELSEKRAALIQETNHMILQNLPYLAMIADYISIMTYDMTGPGGREISPDVIAGEGKIAEAVAKGNVREPGPNTSADWVRENLVNFVEASVEAGDAKLKQDWSLNLESQHVSSCKFLLGAPLYGYKYPVVYVHKALGRLVEPTPVDPLPDRPLITGAAAPKVRKKAPEGSMAILRERGEAITANEIIDLINANKPEAIRLEPEGEYYFDYEDKPGTGFWRVFIPAKDSLSNVLNTIKEVTEDDFINSLGGAGVALWEIGQSSEGLLQSL</sequence>